<evidence type="ECO:0000256" key="1">
    <source>
        <dbReference type="SAM" id="MobiDB-lite"/>
    </source>
</evidence>
<name>A0A2P5DH06_TREOI</name>
<dbReference type="Proteomes" id="UP000237000">
    <property type="component" value="Unassembled WGS sequence"/>
</dbReference>
<reference evidence="3" key="1">
    <citation type="submission" date="2016-06" db="EMBL/GenBank/DDBJ databases">
        <title>Parallel loss of symbiosis genes in relatives of nitrogen-fixing non-legume Parasponia.</title>
        <authorList>
            <person name="Van Velzen R."/>
            <person name="Holmer R."/>
            <person name="Bu F."/>
            <person name="Rutten L."/>
            <person name="Van Zeijl A."/>
            <person name="Liu W."/>
            <person name="Santuari L."/>
            <person name="Cao Q."/>
            <person name="Sharma T."/>
            <person name="Shen D."/>
            <person name="Roswanjaya Y."/>
            <person name="Wardhani T."/>
            <person name="Kalhor M.S."/>
            <person name="Jansen J."/>
            <person name="Van den Hoogen J."/>
            <person name="Gungor B."/>
            <person name="Hartog M."/>
            <person name="Hontelez J."/>
            <person name="Verver J."/>
            <person name="Yang W.-C."/>
            <person name="Schijlen E."/>
            <person name="Repin R."/>
            <person name="Schilthuizen M."/>
            <person name="Schranz E."/>
            <person name="Heidstra R."/>
            <person name="Miyata K."/>
            <person name="Fedorova E."/>
            <person name="Kohlen W."/>
            <person name="Bisseling T."/>
            <person name="Smit S."/>
            <person name="Geurts R."/>
        </authorList>
    </citation>
    <scope>NUCLEOTIDE SEQUENCE [LARGE SCALE GENOMIC DNA]</scope>
    <source>
        <strain evidence="3">cv. RG33-2</strain>
    </source>
</reference>
<gene>
    <name evidence="2" type="ORF">TorRG33x02_251650</name>
</gene>
<dbReference type="OrthoDB" id="1848184at2759"/>
<dbReference type="InterPro" id="IPR020526">
    <property type="entry name" value="Ribosomal_cL38"/>
</dbReference>
<organism evidence="2 3">
    <name type="scientific">Trema orientale</name>
    <name type="common">Charcoal tree</name>
    <name type="synonym">Celtis orientalis</name>
    <dbReference type="NCBI Taxonomy" id="63057"/>
    <lineage>
        <taxon>Eukaryota</taxon>
        <taxon>Viridiplantae</taxon>
        <taxon>Streptophyta</taxon>
        <taxon>Embryophyta</taxon>
        <taxon>Tracheophyta</taxon>
        <taxon>Spermatophyta</taxon>
        <taxon>Magnoliopsida</taxon>
        <taxon>eudicotyledons</taxon>
        <taxon>Gunneridae</taxon>
        <taxon>Pentapetalae</taxon>
        <taxon>rosids</taxon>
        <taxon>fabids</taxon>
        <taxon>Rosales</taxon>
        <taxon>Cannabaceae</taxon>
        <taxon>Trema</taxon>
    </lineage>
</organism>
<keyword evidence="2" id="KW-0689">Ribosomal protein</keyword>
<feature type="compositionally biased region" description="Basic residues" evidence="1">
    <location>
        <begin position="45"/>
        <end position="60"/>
    </location>
</feature>
<keyword evidence="3" id="KW-1185">Reference proteome</keyword>
<comment type="caution">
    <text evidence="2">The sequence shown here is derived from an EMBL/GenBank/DDBJ whole genome shotgun (WGS) entry which is preliminary data.</text>
</comment>
<accession>A0A2P5DH06</accession>
<dbReference type="InParanoid" id="A0A2P5DH06"/>
<dbReference type="GO" id="GO:0003735">
    <property type="term" value="F:structural constituent of ribosome"/>
    <property type="evidence" value="ECO:0007669"/>
    <property type="project" value="InterPro"/>
</dbReference>
<dbReference type="Pfam" id="PF17257">
    <property type="entry name" value="DUF5323"/>
    <property type="match status" value="1"/>
</dbReference>
<dbReference type="PANTHER" id="PTHR36798:SF2">
    <property type="entry name" value="LARGE RIBOSOMAL SUBUNIT PROTEIN CL38"/>
    <property type="match status" value="1"/>
</dbReference>
<evidence type="ECO:0000313" key="3">
    <source>
        <dbReference type="Proteomes" id="UP000237000"/>
    </source>
</evidence>
<evidence type="ECO:0000313" key="2">
    <source>
        <dbReference type="EMBL" id="PON72588.1"/>
    </source>
</evidence>
<keyword evidence="2" id="KW-0687">Ribonucleoprotein</keyword>
<feature type="region of interest" description="Disordered" evidence="1">
    <location>
        <begin position="44"/>
        <end position="113"/>
    </location>
</feature>
<dbReference type="GO" id="GO:0006412">
    <property type="term" value="P:translation"/>
    <property type="evidence" value="ECO:0007669"/>
    <property type="project" value="InterPro"/>
</dbReference>
<dbReference type="STRING" id="63057.A0A2P5DH06"/>
<feature type="compositionally biased region" description="Low complexity" evidence="1">
    <location>
        <begin position="87"/>
        <end position="113"/>
    </location>
</feature>
<proteinExistence type="predicted"/>
<dbReference type="PANTHER" id="PTHR36798">
    <property type="entry name" value="50S RIBOSOMAL PROTEIN 6, CHLOROPLASTIC"/>
    <property type="match status" value="1"/>
</dbReference>
<dbReference type="GO" id="GO:0005840">
    <property type="term" value="C:ribosome"/>
    <property type="evidence" value="ECO:0007669"/>
    <property type="project" value="UniProtKB-KW"/>
</dbReference>
<dbReference type="FunCoup" id="A0A2P5DH06">
    <property type="interactions" value="912"/>
</dbReference>
<dbReference type="GO" id="GO:0019843">
    <property type="term" value="F:rRNA binding"/>
    <property type="evidence" value="ECO:0007669"/>
    <property type="project" value="InterPro"/>
</dbReference>
<dbReference type="GO" id="GO:0009507">
    <property type="term" value="C:chloroplast"/>
    <property type="evidence" value="ECO:0007669"/>
    <property type="project" value="InterPro"/>
</dbReference>
<protein>
    <submittedName>
        <fullName evidence="2">Ribosomal protein</fullName>
    </submittedName>
</protein>
<sequence>MSASALFGAQLVAVRGPWAAPASVGARRAAPSCGGGLVIECSSRPNKKATAHHKKTRPRKTQPWDIKRKPTVYAPLPPLPPEWTFASEDSSSSSSEVAQTAVSPSSAQSPSAD</sequence>
<dbReference type="EMBL" id="JXTC01000271">
    <property type="protein sequence ID" value="PON72588.1"/>
    <property type="molecule type" value="Genomic_DNA"/>
</dbReference>
<dbReference type="AlphaFoldDB" id="A0A2P5DH06"/>